<evidence type="ECO:0000259" key="6">
    <source>
        <dbReference type="Pfam" id="PF00441"/>
    </source>
</evidence>
<dbReference type="CDD" id="cd00567">
    <property type="entry name" value="ACAD"/>
    <property type="match status" value="1"/>
</dbReference>
<dbReference type="InterPro" id="IPR009075">
    <property type="entry name" value="AcylCo_DH/oxidase_C"/>
</dbReference>
<dbReference type="InterPro" id="IPR006091">
    <property type="entry name" value="Acyl-CoA_Oxase/DH_mid-dom"/>
</dbReference>
<dbReference type="Pfam" id="PF00441">
    <property type="entry name" value="Acyl-CoA_dh_1"/>
    <property type="match status" value="1"/>
</dbReference>
<evidence type="ECO:0000313" key="10">
    <source>
        <dbReference type="Proteomes" id="UP001232755"/>
    </source>
</evidence>
<evidence type="ECO:0000256" key="3">
    <source>
        <dbReference type="ARBA" id="ARBA00022630"/>
    </source>
</evidence>
<evidence type="ECO:0000259" key="8">
    <source>
        <dbReference type="Pfam" id="PF02771"/>
    </source>
</evidence>
<dbReference type="PANTHER" id="PTHR43884:SF19">
    <property type="entry name" value="ACYL-COA DEHYDROGENASE FADE4-RELATED"/>
    <property type="match status" value="1"/>
</dbReference>
<dbReference type="RefSeq" id="WP_307178918.1">
    <property type="nucleotide sequence ID" value="NZ_JAUSYP010000001.1"/>
</dbReference>
<organism evidence="9 10">
    <name type="scientific">Streptomyces africanus</name>
    <dbReference type="NCBI Taxonomy" id="231024"/>
    <lineage>
        <taxon>Bacteria</taxon>
        <taxon>Bacillati</taxon>
        <taxon>Actinomycetota</taxon>
        <taxon>Actinomycetes</taxon>
        <taxon>Kitasatosporales</taxon>
        <taxon>Streptomycetaceae</taxon>
        <taxon>Streptomyces</taxon>
    </lineage>
</organism>
<comment type="cofactor">
    <cofactor evidence="1 5">
        <name>FAD</name>
        <dbReference type="ChEBI" id="CHEBI:57692"/>
    </cofactor>
</comment>
<name>A0ABU0R056_9ACTN</name>
<dbReference type="InterPro" id="IPR037069">
    <property type="entry name" value="AcylCoA_DH/ox_N_sf"/>
</dbReference>
<feature type="domain" description="Acyl-CoA dehydrogenase/oxidase C-terminal" evidence="6">
    <location>
        <begin position="246"/>
        <end position="395"/>
    </location>
</feature>
<proteinExistence type="inferred from homology"/>
<feature type="domain" description="Acyl-CoA oxidase/dehydrogenase middle" evidence="7">
    <location>
        <begin position="136"/>
        <end position="232"/>
    </location>
</feature>
<evidence type="ECO:0000313" key="9">
    <source>
        <dbReference type="EMBL" id="MDQ0753017.1"/>
    </source>
</evidence>
<dbReference type="Pfam" id="PF02770">
    <property type="entry name" value="Acyl-CoA_dh_M"/>
    <property type="match status" value="1"/>
</dbReference>
<dbReference type="EMBL" id="JAUSYP010000001">
    <property type="protein sequence ID" value="MDQ0753017.1"/>
    <property type="molecule type" value="Genomic_DNA"/>
</dbReference>
<dbReference type="PANTHER" id="PTHR43884">
    <property type="entry name" value="ACYL-COA DEHYDROGENASE"/>
    <property type="match status" value="1"/>
</dbReference>
<sequence>MTPVRAGAGTELETALDAALAEVAPRGPAGLGPDGAGFGTGRLSAELDAAEVFPAPLVERLDSFGLPAYYVPAEWGGADSDHELLLRLWRTVARHDLSAAIAHGKTYLGAASVWCAGHAEQATTVAAAILAGEPVAWALSEPHHGADLLNGDLTATVHGGGYRLDGVKWPVNNATRARYLTVLARTGTPGTGRGQSLFLVDKTALAPGTWRALPKEPTHGIRGIDISGIAFEGASVHPGALLGREGTGVETVLRALQLTRTMCAALSLGAGEHALRIAATFVAERIVQRRPLLDRAHPRAILGRCAALLAATEAAALVGSRTIHALTGEMSVVSAVVKSLAPTLTDSVIHELAELLGARSFLTGVYAHGAFQKTWRDHQIVSVFDGSTPVNRAALVQQFPRLVREYSAGAADQEGLAEAASAGEPLRPLDRGALTLLSRRGCSVVQSLPALSGALATGTAPEGLAEHAAAVEAATAEVHQLMAAVPPAAHPPMAAYEIAAAYELCYAAAACLHAWSAGRHRQDGEPLWEDGLWVRAALRALRARLAATLRIPAPVAAPGDDRIDDLLAQRVAQAARSGGPVSPFGTPAHRLRDGR</sequence>
<reference evidence="9 10" key="1">
    <citation type="submission" date="2023-07" db="EMBL/GenBank/DDBJ databases">
        <title>Comparative genomics of wheat-associated soil bacteria to identify genetic determinants of phenazine resistance.</title>
        <authorList>
            <person name="Mouncey N."/>
        </authorList>
    </citation>
    <scope>NUCLEOTIDE SEQUENCE [LARGE SCALE GENOMIC DNA]</scope>
    <source>
        <strain evidence="9 10">B3I12</strain>
    </source>
</reference>
<dbReference type="SUPFAM" id="SSF56645">
    <property type="entry name" value="Acyl-CoA dehydrogenase NM domain-like"/>
    <property type="match status" value="1"/>
</dbReference>
<dbReference type="Gene3D" id="2.40.110.10">
    <property type="entry name" value="Butyryl-CoA Dehydrogenase, subunit A, domain 2"/>
    <property type="match status" value="1"/>
</dbReference>
<evidence type="ECO:0000256" key="2">
    <source>
        <dbReference type="ARBA" id="ARBA00009347"/>
    </source>
</evidence>
<keyword evidence="10" id="KW-1185">Reference proteome</keyword>
<evidence type="ECO:0000256" key="1">
    <source>
        <dbReference type="ARBA" id="ARBA00001974"/>
    </source>
</evidence>
<evidence type="ECO:0000256" key="4">
    <source>
        <dbReference type="ARBA" id="ARBA00022827"/>
    </source>
</evidence>
<dbReference type="Pfam" id="PF02771">
    <property type="entry name" value="Acyl-CoA_dh_N"/>
    <property type="match status" value="1"/>
</dbReference>
<protein>
    <submittedName>
        <fullName evidence="9">Alkylation response protein AidB-like acyl-CoA dehydrogenase</fullName>
    </submittedName>
</protein>
<dbReference type="InterPro" id="IPR013786">
    <property type="entry name" value="AcylCoA_DH/ox_N"/>
</dbReference>
<evidence type="ECO:0000256" key="5">
    <source>
        <dbReference type="RuleBase" id="RU362125"/>
    </source>
</evidence>
<keyword evidence="4 5" id="KW-0274">FAD</keyword>
<dbReference type="InterPro" id="IPR009100">
    <property type="entry name" value="AcylCoA_DH/oxidase_NM_dom_sf"/>
</dbReference>
<feature type="domain" description="Acyl-CoA dehydrogenase/oxidase N-terminal" evidence="8">
    <location>
        <begin position="45"/>
        <end position="133"/>
    </location>
</feature>
<dbReference type="Gene3D" id="1.10.540.10">
    <property type="entry name" value="Acyl-CoA dehydrogenase/oxidase, N-terminal domain"/>
    <property type="match status" value="1"/>
</dbReference>
<gene>
    <name evidence="9" type="ORF">QF034_007248</name>
</gene>
<comment type="similarity">
    <text evidence="2 5">Belongs to the acyl-CoA dehydrogenase family.</text>
</comment>
<dbReference type="InterPro" id="IPR036250">
    <property type="entry name" value="AcylCo_DH-like_C"/>
</dbReference>
<dbReference type="InterPro" id="IPR046373">
    <property type="entry name" value="Acyl-CoA_Oxase/DH_mid-dom_sf"/>
</dbReference>
<comment type="caution">
    <text evidence="9">The sequence shown here is derived from an EMBL/GenBank/DDBJ whole genome shotgun (WGS) entry which is preliminary data.</text>
</comment>
<dbReference type="Gene3D" id="1.20.140.10">
    <property type="entry name" value="Butyryl-CoA Dehydrogenase, subunit A, domain 3"/>
    <property type="match status" value="1"/>
</dbReference>
<evidence type="ECO:0000259" key="7">
    <source>
        <dbReference type="Pfam" id="PF02770"/>
    </source>
</evidence>
<keyword evidence="5" id="KW-0560">Oxidoreductase</keyword>
<dbReference type="SUPFAM" id="SSF47203">
    <property type="entry name" value="Acyl-CoA dehydrogenase C-terminal domain-like"/>
    <property type="match status" value="1"/>
</dbReference>
<accession>A0ABU0R056</accession>
<keyword evidence="3 5" id="KW-0285">Flavoprotein</keyword>
<dbReference type="Proteomes" id="UP001232755">
    <property type="component" value="Unassembled WGS sequence"/>
</dbReference>